<evidence type="ECO:0000313" key="2">
    <source>
        <dbReference type="EMBL" id="GHH99713.1"/>
    </source>
</evidence>
<proteinExistence type="predicted"/>
<dbReference type="RefSeq" id="WP_191274584.1">
    <property type="nucleotide sequence ID" value="NZ_BNDS01000014.1"/>
</dbReference>
<comment type="caution">
    <text evidence="2">The sequence shown here is derived from an EMBL/GenBank/DDBJ whole genome shotgun (WGS) entry which is preliminary data.</text>
</comment>
<evidence type="ECO:0000259" key="1">
    <source>
        <dbReference type="Pfam" id="PF12728"/>
    </source>
</evidence>
<name>A0ABQ3N448_9BACI</name>
<accession>A0ABQ3N448</accession>
<dbReference type="EMBL" id="BNDS01000014">
    <property type="protein sequence ID" value="GHH99713.1"/>
    <property type="molecule type" value="Genomic_DNA"/>
</dbReference>
<evidence type="ECO:0000313" key="3">
    <source>
        <dbReference type="Proteomes" id="UP000637074"/>
    </source>
</evidence>
<dbReference type="Proteomes" id="UP000637074">
    <property type="component" value="Unassembled WGS sequence"/>
</dbReference>
<dbReference type="Pfam" id="PF12728">
    <property type="entry name" value="HTH_17"/>
    <property type="match status" value="1"/>
</dbReference>
<feature type="domain" description="Helix-turn-helix" evidence="1">
    <location>
        <begin position="17"/>
        <end position="67"/>
    </location>
</feature>
<organism evidence="2 3">
    <name type="scientific">Neobacillus kokaensis</name>
    <dbReference type="NCBI Taxonomy" id="2759023"/>
    <lineage>
        <taxon>Bacteria</taxon>
        <taxon>Bacillati</taxon>
        <taxon>Bacillota</taxon>
        <taxon>Bacilli</taxon>
        <taxon>Bacillales</taxon>
        <taxon>Bacillaceae</taxon>
        <taxon>Neobacillus</taxon>
    </lineage>
</organism>
<reference evidence="2 3" key="1">
    <citation type="journal article" date="2022" name="Int. J. Syst. Evol. Microbiol.">
        <title>Neobacillus kokaensis sp. nov., isolated from soil.</title>
        <authorList>
            <person name="Yuki K."/>
            <person name="Matsubara H."/>
            <person name="Yamaguchi S."/>
        </authorList>
    </citation>
    <scope>NUCLEOTIDE SEQUENCE [LARGE SCALE GENOMIC DNA]</scope>
    <source>
        <strain evidence="2 3">LOB 377</strain>
    </source>
</reference>
<gene>
    <name evidence="2" type="ORF">AM1BK_32560</name>
</gene>
<protein>
    <recommendedName>
        <fullName evidence="1">Helix-turn-helix domain-containing protein</fullName>
    </recommendedName>
</protein>
<keyword evidence="3" id="KW-1185">Reference proteome</keyword>
<sequence length="76" mass="8857">MPNTKKYTTWESLPDTLTAQHISEFLGISRRRVYELFQLNVKDGGIPNFKIGATKRVDKADFKHWIALKKEEQLHA</sequence>
<dbReference type="InterPro" id="IPR041657">
    <property type="entry name" value="HTH_17"/>
</dbReference>